<dbReference type="OMA" id="SLKHFAH"/>
<gene>
    <name evidence="2" type="ORF">TSTA_021920</name>
</gene>
<dbReference type="GeneID" id="8098458"/>
<evidence type="ECO:0000313" key="2">
    <source>
        <dbReference type="EMBL" id="EED17135.1"/>
    </source>
</evidence>
<dbReference type="VEuPathDB" id="FungiDB:TSTA_021920"/>
<protein>
    <recommendedName>
        <fullName evidence="4">Cyclase</fullName>
    </recommendedName>
</protein>
<dbReference type="OrthoDB" id="5396at2759"/>
<dbReference type="EMBL" id="EQ962656">
    <property type="protein sequence ID" value="EED17135.1"/>
    <property type="molecule type" value="Genomic_DNA"/>
</dbReference>
<organism evidence="2 3">
    <name type="scientific">Talaromyces stipitatus (strain ATCC 10500 / CBS 375.48 / QM 6759 / NRRL 1006)</name>
    <name type="common">Penicillium stipitatum</name>
    <dbReference type="NCBI Taxonomy" id="441959"/>
    <lineage>
        <taxon>Eukaryota</taxon>
        <taxon>Fungi</taxon>
        <taxon>Dikarya</taxon>
        <taxon>Ascomycota</taxon>
        <taxon>Pezizomycotina</taxon>
        <taxon>Eurotiomycetes</taxon>
        <taxon>Eurotiomycetidae</taxon>
        <taxon>Eurotiales</taxon>
        <taxon>Trichocomaceae</taxon>
        <taxon>Talaromyces</taxon>
        <taxon>Talaromyces sect. Talaromyces</taxon>
    </lineage>
</organism>
<dbReference type="RefSeq" id="XP_002484369.1">
    <property type="nucleotide sequence ID" value="XM_002484324.1"/>
</dbReference>
<dbReference type="InterPro" id="IPR037175">
    <property type="entry name" value="KFase_sf"/>
</dbReference>
<dbReference type="Proteomes" id="UP000001745">
    <property type="component" value="Unassembled WGS sequence"/>
</dbReference>
<accession>B8MHF6</accession>
<dbReference type="SUPFAM" id="SSF102198">
    <property type="entry name" value="Putative cyclase"/>
    <property type="match status" value="1"/>
</dbReference>
<dbReference type="PANTHER" id="PTHR34861">
    <property type="match status" value="1"/>
</dbReference>
<reference evidence="3" key="1">
    <citation type="journal article" date="2015" name="Genome Announc.">
        <title>Genome sequence of the AIDS-associated pathogen Penicillium marneffei (ATCC18224) and its near taxonomic relative Talaromyces stipitatus (ATCC10500).</title>
        <authorList>
            <person name="Nierman W.C."/>
            <person name="Fedorova-Abrams N.D."/>
            <person name="Andrianopoulos A."/>
        </authorList>
    </citation>
    <scope>NUCLEOTIDE SEQUENCE [LARGE SCALE GENOMIC DNA]</scope>
    <source>
        <strain evidence="3">ATCC 10500 / CBS 375.48 / QM 6759 / NRRL 1006</strain>
    </source>
</reference>
<dbReference type="HOGENOM" id="CLU_030671_1_0_1"/>
<dbReference type="Gene3D" id="3.50.30.50">
    <property type="entry name" value="Putative cyclase"/>
    <property type="match status" value="1"/>
</dbReference>
<comment type="similarity">
    <text evidence="1">Belongs to the Cyclase 1 superfamily.</text>
</comment>
<dbReference type="eggNOG" id="ENOG502RXQJ">
    <property type="taxonomic scope" value="Eukaryota"/>
</dbReference>
<evidence type="ECO:0000313" key="3">
    <source>
        <dbReference type="Proteomes" id="UP000001745"/>
    </source>
</evidence>
<dbReference type="GO" id="GO:0019441">
    <property type="term" value="P:L-tryptophan catabolic process to kynurenine"/>
    <property type="evidence" value="ECO:0007669"/>
    <property type="project" value="InterPro"/>
</dbReference>
<dbReference type="PhylomeDB" id="B8MHF6"/>
<evidence type="ECO:0000256" key="1">
    <source>
        <dbReference type="ARBA" id="ARBA00007865"/>
    </source>
</evidence>
<dbReference type="PANTHER" id="PTHR34861:SF10">
    <property type="entry name" value="CYCLASE"/>
    <property type="match status" value="1"/>
</dbReference>
<dbReference type="InterPro" id="IPR007325">
    <property type="entry name" value="KFase/CYL"/>
</dbReference>
<name>B8MHF6_TALSN</name>
<dbReference type="InParanoid" id="B8MHF6"/>
<dbReference type="Pfam" id="PF04199">
    <property type="entry name" value="Cyclase"/>
    <property type="match status" value="1"/>
</dbReference>
<evidence type="ECO:0008006" key="4">
    <source>
        <dbReference type="Google" id="ProtNLM"/>
    </source>
</evidence>
<dbReference type="AlphaFoldDB" id="B8MHF6"/>
<proteinExistence type="inferred from homology"/>
<sequence length="341" mass="38505">MATDNERKFEFPAFDDLPSIDGAPKGCLWGFYDRDGVKDEVGSINLLTPTVVQAAASSEIRTGRHIQLDWPLHSLSYPGFGRKEFEHKVISLHDGLDIYGFDDELHINTQSGSQWDGLKHHASQEHAVFYNGLKFDDALKTDANGIHNWCNRGGIVGRGILVDIRAANWSSDIKPRYYEYKKKVLPSGFSRYEIPVQDIQDALAYQGTKPRQADILLVRTGFIREHNAASDEERLTATRKVGRTIGVKACEETVRWLYSQHFAGLVGDTVAFEAWPPEKDNQWVLHEWALTWWGTPIGEMWDLEALAVECERQNRWSFFVTSAPLRVQGGIASPPCAIAIF</sequence>
<dbReference type="GO" id="GO:0004061">
    <property type="term" value="F:arylformamidase activity"/>
    <property type="evidence" value="ECO:0007669"/>
    <property type="project" value="InterPro"/>
</dbReference>
<keyword evidence="3" id="KW-1185">Reference proteome</keyword>